<comment type="caution">
    <text evidence="10">The sequence shown here is derived from an EMBL/GenBank/DDBJ whole genome shotgun (WGS) entry which is preliminary data.</text>
</comment>
<dbReference type="PIRSF" id="PIRSF010361">
    <property type="entry name" value="UCP010361"/>
    <property type="match status" value="1"/>
</dbReference>
<evidence type="ECO:0000313" key="10">
    <source>
        <dbReference type="EMBL" id="MFC6239741.1"/>
    </source>
</evidence>
<name>A0ABW1T4R4_9ACTN</name>
<evidence type="ECO:0000256" key="4">
    <source>
        <dbReference type="ARBA" id="ARBA00022692"/>
    </source>
</evidence>
<evidence type="ECO:0000256" key="5">
    <source>
        <dbReference type="ARBA" id="ARBA00022989"/>
    </source>
</evidence>
<comment type="subcellular location">
    <subcellularLocation>
        <location evidence="1">Cell membrane</location>
        <topology evidence="1">Multi-pass membrane protein</topology>
    </subcellularLocation>
</comment>
<feature type="transmembrane region" description="Helical" evidence="9">
    <location>
        <begin position="326"/>
        <end position="347"/>
    </location>
</feature>
<dbReference type="InterPro" id="IPR018584">
    <property type="entry name" value="GT87"/>
</dbReference>
<keyword evidence="5 9" id="KW-1133">Transmembrane helix</keyword>
<feature type="compositionally biased region" description="Basic and acidic residues" evidence="8">
    <location>
        <begin position="389"/>
        <end position="398"/>
    </location>
</feature>
<evidence type="ECO:0000313" key="11">
    <source>
        <dbReference type="Proteomes" id="UP001596138"/>
    </source>
</evidence>
<evidence type="ECO:0000256" key="6">
    <source>
        <dbReference type="ARBA" id="ARBA00023136"/>
    </source>
</evidence>
<dbReference type="EMBL" id="JBHSTI010000070">
    <property type="protein sequence ID" value="MFC6239741.1"/>
    <property type="molecule type" value="Genomic_DNA"/>
</dbReference>
<comment type="similarity">
    <text evidence="7">Belongs to the glycosyltransferase 87 family.</text>
</comment>
<feature type="transmembrane region" description="Helical" evidence="9">
    <location>
        <begin position="201"/>
        <end position="222"/>
    </location>
</feature>
<evidence type="ECO:0000256" key="8">
    <source>
        <dbReference type="SAM" id="MobiDB-lite"/>
    </source>
</evidence>
<keyword evidence="3" id="KW-0808">Transferase</keyword>
<keyword evidence="4 9" id="KW-0812">Transmembrane</keyword>
<proteinExistence type="inferred from homology"/>
<dbReference type="Pfam" id="PF09594">
    <property type="entry name" value="GT87"/>
    <property type="match status" value="1"/>
</dbReference>
<evidence type="ECO:0000256" key="7">
    <source>
        <dbReference type="ARBA" id="ARBA00024033"/>
    </source>
</evidence>
<feature type="transmembrane region" description="Helical" evidence="9">
    <location>
        <begin position="261"/>
        <end position="280"/>
    </location>
</feature>
<evidence type="ECO:0000256" key="3">
    <source>
        <dbReference type="ARBA" id="ARBA00022679"/>
    </source>
</evidence>
<feature type="transmembrane region" description="Helical" evidence="9">
    <location>
        <begin position="359"/>
        <end position="379"/>
    </location>
</feature>
<dbReference type="RefSeq" id="WP_386769051.1">
    <property type="nucleotide sequence ID" value="NZ_JBHSTI010000070.1"/>
</dbReference>
<evidence type="ECO:0000256" key="2">
    <source>
        <dbReference type="ARBA" id="ARBA00022475"/>
    </source>
</evidence>
<feature type="non-terminal residue" evidence="10">
    <location>
        <position position="1"/>
    </location>
</feature>
<reference evidence="11" key="1">
    <citation type="journal article" date="2019" name="Int. J. Syst. Evol. Microbiol.">
        <title>The Global Catalogue of Microorganisms (GCM) 10K type strain sequencing project: providing services to taxonomists for standard genome sequencing and annotation.</title>
        <authorList>
            <consortium name="The Broad Institute Genomics Platform"/>
            <consortium name="The Broad Institute Genome Sequencing Center for Infectious Disease"/>
            <person name="Wu L."/>
            <person name="Ma J."/>
        </authorList>
    </citation>
    <scope>NUCLEOTIDE SEQUENCE [LARGE SCALE GENOMIC DNA]</scope>
    <source>
        <strain evidence="11">CGMCC 4.7317</strain>
    </source>
</reference>
<keyword evidence="2" id="KW-1003">Cell membrane</keyword>
<organism evidence="10 11">
    <name type="scientific">Longivirga aurantiaca</name>
    <dbReference type="NCBI Taxonomy" id="1837743"/>
    <lineage>
        <taxon>Bacteria</taxon>
        <taxon>Bacillati</taxon>
        <taxon>Actinomycetota</taxon>
        <taxon>Actinomycetes</taxon>
        <taxon>Sporichthyales</taxon>
        <taxon>Sporichthyaceae</taxon>
        <taxon>Longivirga</taxon>
    </lineage>
</organism>
<gene>
    <name evidence="10" type="ORF">ACFQGU_17860</name>
</gene>
<feature type="transmembrane region" description="Helical" evidence="9">
    <location>
        <begin position="98"/>
        <end position="118"/>
    </location>
</feature>
<accession>A0ABW1T4R4</accession>
<evidence type="ECO:0000256" key="1">
    <source>
        <dbReference type="ARBA" id="ARBA00004651"/>
    </source>
</evidence>
<dbReference type="Proteomes" id="UP001596138">
    <property type="component" value="Unassembled WGS sequence"/>
</dbReference>
<sequence length="440" mass="48699">RLLVMLTTTSFVLSYLQKLPCRLENFGGDGNYSRLCYSDIPPLFGARGFAEGLFPYISVGGDRPLEYPVLTGYFMQIASWLTGTDGSLSERTVQFFDWNALLLFVCLMVTVIATALTVRRRPWDAAMVALAPAGILCLLINWDMLAVALTAVSMLLWSRSRPALAGVLLGLAVAAKFYPVLLLGPLLLLCLRAGKLKEYAALVASAAGAWAVVNVPIMMVSFDGWAEFYTFSNTRGADWGSIWYVFMAIQHPVPADMVNTLAILALGVFCLGITWLAVGARRRPRFAQLAFLVVAAFCITNKVYSPQYVLWLIPLAVMARPRWRDFLIWQIGEVLYFAAIWYFLLGYGNDNNKALPEGWYVAAILLHIGLTLWFAGMIVRDILRPEHDPVRTDGRPEHEDDPGGGVLDGADDWLAPRRSHTEPEPVGAHSGLHSAHDDRA</sequence>
<dbReference type="InterPro" id="IPR016570">
    <property type="entry name" value="UCP010361"/>
</dbReference>
<feature type="transmembrane region" description="Helical" evidence="9">
    <location>
        <begin position="163"/>
        <end position="189"/>
    </location>
</feature>
<feature type="transmembrane region" description="Helical" evidence="9">
    <location>
        <begin position="130"/>
        <end position="157"/>
    </location>
</feature>
<feature type="region of interest" description="Disordered" evidence="8">
    <location>
        <begin position="389"/>
        <end position="440"/>
    </location>
</feature>
<evidence type="ECO:0000256" key="9">
    <source>
        <dbReference type="SAM" id="Phobius"/>
    </source>
</evidence>
<protein>
    <submittedName>
        <fullName evidence="10">Glycosyltransferase family 87 protein</fullName>
    </submittedName>
</protein>
<feature type="transmembrane region" description="Helical" evidence="9">
    <location>
        <begin position="286"/>
        <end position="305"/>
    </location>
</feature>
<keyword evidence="6 9" id="KW-0472">Membrane</keyword>
<keyword evidence="11" id="KW-1185">Reference proteome</keyword>